<proteinExistence type="predicted"/>
<protein>
    <submittedName>
        <fullName evidence="2">Cupin domain-containing protein</fullName>
    </submittedName>
</protein>
<gene>
    <name evidence="2" type="ORF">WMW72_30695</name>
</gene>
<dbReference type="PANTHER" id="PTHR33387">
    <property type="entry name" value="RMLC-LIKE JELLY ROLL FOLD PROTEIN"/>
    <property type="match status" value="1"/>
</dbReference>
<reference evidence="2 3" key="1">
    <citation type="submission" date="2024-04" db="EMBL/GenBank/DDBJ databases">
        <title>draft genome sequnece of Paenibacillus filicis.</title>
        <authorList>
            <person name="Kim D.-U."/>
        </authorList>
    </citation>
    <scope>NUCLEOTIDE SEQUENCE [LARGE SCALE GENOMIC DNA]</scope>
    <source>
        <strain evidence="2 3">KACC14197</strain>
    </source>
</reference>
<dbReference type="InterPro" id="IPR014710">
    <property type="entry name" value="RmlC-like_jellyroll"/>
</dbReference>
<comment type="caution">
    <text evidence="2">The sequence shown here is derived from an EMBL/GenBank/DDBJ whole genome shotgun (WGS) entry which is preliminary data.</text>
</comment>
<dbReference type="Gene3D" id="2.60.120.10">
    <property type="entry name" value="Jelly Rolls"/>
    <property type="match status" value="1"/>
</dbReference>
<dbReference type="Pfam" id="PF06172">
    <property type="entry name" value="Cupin_5"/>
    <property type="match status" value="1"/>
</dbReference>
<sequence length="177" mass="20494">MPATSPEYWISKLNLLPHPEGGYYRRTYQGAEKISDRELSVQFNGQRLLYTSIYFLLRSQDISHFHRLKSDELWYYHAGSPLTIHVIHEDGTYEEVKLGSNLENNETLQYVVPKNSIFGSSVMNPDTFSLVGCMVAPGFDFQDFELFTQNELLAQYPEHHEVIKKIAYEQIPVEVTV</sequence>
<dbReference type="InterPro" id="IPR039935">
    <property type="entry name" value="YML079W-like"/>
</dbReference>
<dbReference type="Proteomes" id="UP001469365">
    <property type="component" value="Unassembled WGS sequence"/>
</dbReference>
<evidence type="ECO:0000313" key="2">
    <source>
        <dbReference type="EMBL" id="MEK8132276.1"/>
    </source>
</evidence>
<organism evidence="2 3">
    <name type="scientific">Paenibacillus filicis</name>
    <dbReference type="NCBI Taxonomy" id="669464"/>
    <lineage>
        <taxon>Bacteria</taxon>
        <taxon>Bacillati</taxon>
        <taxon>Bacillota</taxon>
        <taxon>Bacilli</taxon>
        <taxon>Bacillales</taxon>
        <taxon>Paenibacillaceae</taxon>
        <taxon>Paenibacillus</taxon>
    </lineage>
</organism>
<dbReference type="CDD" id="cd06121">
    <property type="entry name" value="cupin_YML079wp"/>
    <property type="match status" value="1"/>
</dbReference>
<evidence type="ECO:0000313" key="3">
    <source>
        <dbReference type="Proteomes" id="UP001469365"/>
    </source>
</evidence>
<dbReference type="InterPro" id="IPR009327">
    <property type="entry name" value="Cupin_DUF985"/>
</dbReference>
<dbReference type="SUPFAM" id="SSF51182">
    <property type="entry name" value="RmlC-like cupins"/>
    <property type="match status" value="1"/>
</dbReference>
<accession>A0ABU9DTR7</accession>
<dbReference type="RefSeq" id="WP_341419406.1">
    <property type="nucleotide sequence ID" value="NZ_JBBPCC010000028.1"/>
</dbReference>
<name>A0ABU9DTR7_9BACL</name>
<dbReference type="EMBL" id="JBBPCC010000028">
    <property type="protein sequence ID" value="MEK8132276.1"/>
    <property type="molecule type" value="Genomic_DNA"/>
</dbReference>
<dbReference type="InterPro" id="IPR011051">
    <property type="entry name" value="RmlC_Cupin_sf"/>
</dbReference>
<evidence type="ECO:0000259" key="1">
    <source>
        <dbReference type="Pfam" id="PF06172"/>
    </source>
</evidence>
<dbReference type="PANTHER" id="PTHR33387:SF3">
    <property type="entry name" value="DUF985 DOMAIN-CONTAINING PROTEIN"/>
    <property type="match status" value="1"/>
</dbReference>
<feature type="domain" description="DUF985" evidence="1">
    <location>
        <begin position="7"/>
        <end position="147"/>
    </location>
</feature>
<keyword evidence="3" id="KW-1185">Reference proteome</keyword>